<feature type="transmembrane region" description="Helical" evidence="6">
    <location>
        <begin position="149"/>
        <end position="168"/>
    </location>
</feature>
<protein>
    <submittedName>
        <fullName evidence="8">EamA family transporter</fullName>
    </submittedName>
</protein>
<evidence type="ECO:0000256" key="3">
    <source>
        <dbReference type="ARBA" id="ARBA00022692"/>
    </source>
</evidence>
<evidence type="ECO:0000256" key="4">
    <source>
        <dbReference type="ARBA" id="ARBA00022989"/>
    </source>
</evidence>
<dbReference type="PANTHER" id="PTHR42920:SF5">
    <property type="entry name" value="EAMA DOMAIN-CONTAINING PROTEIN"/>
    <property type="match status" value="1"/>
</dbReference>
<feature type="transmembrane region" description="Helical" evidence="6">
    <location>
        <begin position="214"/>
        <end position="237"/>
    </location>
</feature>
<dbReference type="Proteomes" id="UP000501812">
    <property type="component" value="Chromosome"/>
</dbReference>
<dbReference type="GO" id="GO:0005886">
    <property type="term" value="C:plasma membrane"/>
    <property type="evidence" value="ECO:0007669"/>
    <property type="project" value="UniProtKB-SubCell"/>
</dbReference>
<dbReference type="InterPro" id="IPR000620">
    <property type="entry name" value="EamA_dom"/>
</dbReference>
<feature type="transmembrane region" description="Helical" evidence="6">
    <location>
        <begin position="283"/>
        <end position="302"/>
    </location>
</feature>
<keyword evidence="4 6" id="KW-1133">Transmembrane helix</keyword>
<evidence type="ECO:0000259" key="7">
    <source>
        <dbReference type="Pfam" id="PF00892"/>
    </source>
</evidence>
<gene>
    <name evidence="8" type="ORF">HHL09_20385</name>
</gene>
<keyword evidence="2" id="KW-1003">Cell membrane</keyword>
<dbReference type="KEGG" id="luo:HHL09_20385"/>
<dbReference type="PANTHER" id="PTHR42920">
    <property type="entry name" value="OS03G0707200 PROTEIN-RELATED"/>
    <property type="match status" value="1"/>
</dbReference>
<sequence length="317" mass="33981">MPVLLLILACALWGVSFPVIKALDLEQSARVGDFSKPFLAAWLQMARFGLAAAIMAPFMVRMRPTRGELAQAAWLALWGGLGMALQAWGLGKTEASTSAFLTQAYCVILPLVECMRRRRAPGARTLMATLLVIVGGAILSGVTPTSLKIGPGELATLIAAFIFTFQILTLENSKYENNRGLVVTFAMCAFIALIFLPLSWAMAPEPSALVRAGASWPAFLLILSLSLLCSVGAYGLMNSWQPRVSATEAGLIYTIEPVFTACFVMFLPVMLGRLVGQAYPNESLTISLITGGSLILAANVLMQWKRPPHPPAIAPAP</sequence>
<dbReference type="EMBL" id="CP051774">
    <property type="protein sequence ID" value="QJE98042.1"/>
    <property type="molecule type" value="Genomic_DNA"/>
</dbReference>
<feature type="transmembrane region" description="Helical" evidence="6">
    <location>
        <begin position="124"/>
        <end position="143"/>
    </location>
</feature>
<keyword evidence="5 6" id="KW-0472">Membrane</keyword>
<feature type="transmembrane region" description="Helical" evidence="6">
    <location>
        <begin position="95"/>
        <end position="112"/>
    </location>
</feature>
<dbReference type="AlphaFoldDB" id="A0A858RMI6"/>
<feature type="transmembrane region" description="Helical" evidence="6">
    <location>
        <begin position="72"/>
        <end position="89"/>
    </location>
</feature>
<feature type="domain" description="EamA" evidence="7">
    <location>
        <begin position="3"/>
        <end position="139"/>
    </location>
</feature>
<keyword evidence="9" id="KW-1185">Reference proteome</keyword>
<dbReference type="Pfam" id="PF00892">
    <property type="entry name" value="EamA"/>
    <property type="match status" value="1"/>
</dbReference>
<evidence type="ECO:0000256" key="5">
    <source>
        <dbReference type="ARBA" id="ARBA00023136"/>
    </source>
</evidence>
<proteinExistence type="predicted"/>
<keyword evidence="3 6" id="KW-0812">Transmembrane</keyword>
<name>A0A858RMI6_9BACT</name>
<dbReference type="RefSeq" id="WP_169456476.1">
    <property type="nucleotide sequence ID" value="NZ_CP051774.1"/>
</dbReference>
<reference evidence="8 9" key="1">
    <citation type="submission" date="2020-04" db="EMBL/GenBank/DDBJ databases">
        <title>Luteolibacter sp. G-1-1-1 isolated from soil.</title>
        <authorList>
            <person name="Dahal R.H."/>
        </authorList>
    </citation>
    <scope>NUCLEOTIDE SEQUENCE [LARGE SCALE GENOMIC DNA]</scope>
    <source>
        <strain evidence="8 9">G-1-1-1</strain>
    </source>
</reference>
<evidence type="ECO:0000256" key="6">
    <source>
        <dbReference type="SAM" id="Phobius"/>
    </source>
</evidence>
<evidence type="ECO:0000313" key="8">
    <source>
        <dbReference type="EMBL" id="QJE98042.1"/>
    </source>
</evidence>
<evidence type="ECO:0000256" key="1">
    <source>
        <dbReference type="ARBA" id="ARBA00004651"/>
    </source>
</evidence>
<feature type="transmembrane region" description="Helical" evidence="6">
    <location>
        <begin position="180"/>
        <end position="202"/>
    </location>
</feature>
<feature type="transmembrane region" description="Helical" evidence="6">
    <location>
        <begin position="38"/>
        <end position="60"/>
    </location>
</feature>
<evidence type="ECO:0000313" key="9">
    <source>
        <dbReference type="Proteomes" id="UP000501812"/>
    </source>
</evidence>
<dbReference type="InterPro" id="IPR037185">
    <property type="entry name" value="EmrE-like"/>
</dbReference>
<accession>A0A858RMI6</accession>
<organism evidence="8 9">
    <name type="scientific">Luteolibacter luteus</name>
    <dbReference type="NCBI Taxonomy" id="2728835"/>
    <lineage>
        <taxon>Bacteria</taxon>
        <taxon>Pseudomonadati</taxon>
        <taxon>Verrucomicrobiota</taxon>
        <taxon>Verrucomicrobiia</taxon>
        <taxon>Verrucomicrobiales</taxon>
        <taxon>Verrucomicrobiaceae</taxon>
        <taxon>Luteolibacter</taxon>
    </lineage>
</organism>
<feature type="transmembrane region" description="Helical" evidence="6">
    <location>
        <begin position="249"/>
        <end position="271"/>
    </location>
</feature>
<evidence type="ECO:0000256" key="2">
    <source>
        <dbReference type="ARBA" id="ARBA00022475"/>
    </source>
</evidence>
<dbReference type="SUPFAM" id="SSF103481">
    <property type="entry name" value="Multidrug resistance efflux transporter EmrE"/>
    <property type="match status" value="2"/>
</dbReference>
<dbReference type="InterPro" id="IPR051258">
    <property type="entry name" value="Diverse_Substrate_Transporter"/>
</dbReference>
<comment type="subcellular location">
    <subcellularLocation>
        <location evidence="1">Cell membrane</location>
        <topology evidence="1">Multi-pass membrane protein</topology>
    </subcellularLocation>
</comment>